<sequence>MCNIKGEIFGAFIKDNMDIEPVASGPLDNLIFAVKDVFAIKGHTNSAGNPVWLNTHQAADQDAVVIRKLLESGATLRGVTVTDELMYSLKGDNKHYPPTINPRFPDGYSGGSSSGSAVAVAAELVDFAIGTDTGGSVRIPSAYCGLFGIRPTHGAVAIDGVIPLAPSYDTVGWMARDAATLEKVGDCLLPQQPVKFYSNFYALEEAWQLVASEEEKEALLRFATQLIKEKPIEKRSLPFVKTAELAETFRIIQGIEAWENHGQWVEAHQPDFGADIAGRFAAASKMKHDAVFHAACEEKQRFGRQLDEFLGNSALLILPTTYGPAPARNGSLEQAERVRAQTMQLTCIAGVSGLPQVTIPLMVGGKPLGLSLISGRGTDRQLLAFVEKCFQK</sequence>
<keyword evidence="2" id="KW-0378">Hydrolase</keyword>
<dbReference type="PANTHER" id="PTHR46310:SF7">
    <property type="entry name" value="AMIDASE 1"/>
    <property type="match status" value="1"/>
</dbReference>
<evidence type="ECO:0000313" key="2">
    <source>
        <dbReference type="EMBL" id="MBM7659174.1"/>
    </source>
</evidence>
<comment type="caution">
    <text evidence="2">The sequence shown here is derived from an EMBL/GenBank/DDBJ whole genome shotgun (WGS) entry which is preliminary data.</text>
</comment>
<accession>A0ABS2QBM6</accession>
<dbReference type="Pfam" id="PF01425">
    <property type="entry name" value="Amidase"/>
    <property type="match status" value="1"/>
</dbReference>
<organism evidence="2 3">
    <name type="scientific">Sporolactobacillus spathodeae</name>
    <dbReference type="NCBI Taxonomy" id="1465502"/>
    <lineage>
        <taxon>Bacteria</taxon>
        <taxon>Bacillati</taxon>
        <taxon>Bacillota</taxon>
        <taxon>Bacilli</taxon>
        <taxon>Bacillales</taxon>
        <taxon>Sporolactobacillaceae</taxon>
        <taxon>Sporolactobacillus</taxon>
    </lineage>
</organism>
<gene>
    <name evidence="2" type="ORF">JOC27_002679</name>
</gene>
<dbReference type="InterPro" id="IPR023631">
    <property type="entry name" value="Amidase_dom"/>
</dbReference>
<dbReference type="Proteomes" id="UP000823201">
    <property type="component" value="Unassembled WGS sequence"/>
</dbReference>
<dbReference type="SUPFAM" id="SSF75304">
    <property type="entry name" value="Amidase signature (AS) enzymes"/>
    <property type="match status" value="1"/>
</dbReference>
<dbReference type="InterPro" id="IPR036928">
    <property type="entry name" value="AS_sf"/>
</dbReference>
<dbReference type="EMBL" id="JAFBEV010000039">
    <property type="protein sequence ID" value="MBM7659174.1"/>
    <property type="molecule type" value="Genomic_DNA"/>
</dbReference>
<dbReference type="NCBIfam" id="NF006169">
    <property type="entry name" value="PRK08310.1"/>
    <property type="match status" value="1"/>
</dbReference>
<dbReference type="EC" id="3.5.1.4" evidence="2"/>
<dbReference type="GO" id="GO:0004040">
    <property type="term" value="F:amidase activity"/>
    <property type="evidence" value="ECO:0007669"/>
    <property type="project" value="UniProtKB-EC"/>
</dbReference>
<dbReference type="PROSITE" id="PS00571">
    <property type="entry name" value="AMIDASES"/>
    <property type="match status" value="1"/>
</dbReference>
<name>A0ABS2QBM6_9BACL</name>
<dbReference type="InterPro" id="IPR020556">
    <property type="entry name" value="Amidase_CS"/>
</dbReference>
<dbReference type="RefSeq" id="WP_338062815.1">
    <property type="nucleotide sequence ID" value="NZ_CBCRXA010000006.1"/>
</dbReference>
<dbReference type="PANTHER" id="PTHR46310">
    <property type="entry name" value="AMIDASE 1"/>
    <property type="match status" value="1"/>
</dbReference>
<protein>
    <submittedName>
        <fullName evidence="2">Amidase</fullName>
        <ecNumber evidence="2">3.5.1.4</ecNumber>
    </submittedName>
</protein>
<keyword evidence="3" id="KW-1185">Reference proteome</keyword>
<reference evidence="2 3" key="1">
    <citation type="submission" date="2021-01" db="EMBL/GenBank/DDBJ databases">
        <title>Genomic Encyclopedia of Type Strains, Phase IV (KMG-IV): sequencing the most valuable type-strain genomes for metagenomic binning, comparative biology and taxonomic classification.</title>
        <authorList>
            <person name="Goeker M."/>
        </authorList>
    </citation>
    <scope>NUCLEOTIDE SEQUENCE [LARGE SCALE GENOMIC DNA]</scope>
    <source>
        <strain evidence="2 3">DSM 100968</strain>
    </source>
</reference>
<evidence type="ECO:0000313" key="3">
    <source>
        <dbReference type="Proteomes" id="UP000823201"/>
    </source>
</evidence>
<evidence type="ECO:0000259" key="1">
    <source>
        <dbReference type="Pfam" id="PF01425"/>
    </source>
</evidence>
<proteinExistence type="predicted"/>
<dbReference type="Gene3D" id="3.90.1300.10">
    <property type="entry name" value="Amidase signature (AS) domain"/>
    <property type="match status" value="1"/>
</dbReference>
<feature type="domain" description="Amidase" evidence="1">
    <location>
        <begin position="24"/>
        <end position="202"/>
    </location>
</feature>